<name>A0A2W5BD59_9CORY</name>
<comment type="caution">
    <text evidence="1">The sequence shown here is derived from an EMBL/GenBank/DDBJ whole genome shotgun (WGS) entry which is preliminary data.</text>
</comment>
<evidence type="ECO:0000313" key="2">
    <source>
        <dbReference type="Proteomes" id="UP000249451"/>
    </source>
</evidence>
<sequence>MEPNTDTTDIGALADTLHYLWGMDIDIARATLRNHIDVCAKHTGKSIDEDNIARADADFLISSIKTARAAGELCEIEMAELATATAAYQDVQATADALRTRRDNAINAAVSAGASKSAVARVAGISKQAIAKIVRRAQD</sequence>
<dbReference type="AlphaFoldDB" id="A0A2W5BD59"/>
<protein>
    <submittedName>
        <fullName evidence="1">Uncharacterized protein</fullName>
    </submittedName>
</protein>
<proteinExistence type="predicted"/>
<gene>
    <name evidence="1" type="ORF">DI609_00440</name>
</gene>
<dbReference type="Proteomes" id="UP000249451">
    <property type="component" value="Unassembled WGS sequence"/>
</dbReference>
<accession>A0A2W5BD59</accession>
<reference evidence="1 2" key="1">
    <citation type="submission" date="2017-11" db="EMBL/GenBank/DDBJ databases">
        <title>Infants hospitalized years apart are colonized by the same room-sourced microbial strains.</title>
        <authorList>
            <person name="Brooks B."/>
            <person name="Olm M.R."/>
            <person name="Firek B.A."/>
            <person name="Baker R."/>
            <person name="Thomas B.C."/>
            <person name="Morowitz M.J."/>
            <person name="Banfield J.F."/>
        </authorList>
    </citation>
    <scope>NUCLEOTIDE SEQUENCE [LARGE SCALE GENOMIC DNA]</scope>
    <source>
        <strain evidence="1">S2_012_000_R3_87</strain>
    </source>
</reference>
<dbReference type="EMBL" id="QFNY01000004">
    <property type="protein sequence ID" value="PZP03793.1"/>
    <property type="molecule type" value="Genomic_DNA"/>
</dbReference>
<organism evidence="1 2">
    <name type="scientific">Corynebacterium urealyticum</name>
    <dbReference type="NCBI Taxonomy" id="43771"/>
    <lineage>
        <taxon>Bacteria</taxon>
        <taxon>Bacillati</taxon>
        <taxon>Actinomycetota</taxon>
        <taxon>Actinomycetes</taxon>
        <taxon>Mycobacteriales</taxon>
        <taxon>Corynebacteriaceae</taxon>
        <taxon>Corynebacterium</taxon>
    </lineage>
</organism>
<evidence type="ECO:0000313" key="1">
    <source>
        <dbReference type="EMBL" id="PZP03793.1"/>
    </source>
</evidence>